<evidence type="ECO:0000313" key="2">
    <source>
        <dbReference type="EMBL" id="SNY87238.1"/>
    </source>
</evidence>
<accession>A0A285LQN5</accession>
<keyword evidence="3" id="KW-1185">Reference proteome</keyword>
<evidence type="ECO:0000313" key="3">
    <source>
        <dbReference type="Proteomes" id="UP000219565"/>
    </source>
</evidence>
<dbReference type="AlphaFoldDB" id="A0A285LQN5"/>
<feature type="region of interest" description="Disordered" evidence="1">
    <location>
        <begin position="82"/>
        <end position="103"/>
    </location>
</feature>
<dbReference type="Proteomes" id="UP000219565">
    <property type="component" value="Unassembled WGS sequence"/>
</dbReference>
<organism evidence="2 3">
    <name type="scientific">Nocardia amikacinitolerans</name>
    <dbReference type="NCBI Taxonomy" id="756689"/>
    <lineage>
        <taxon>Bacteria</taxon>
        <taxon>Bacillati</taxon>
        <taxon>Actinomycetota</taxon>
        <taxon>Actinomycetes</taxon>
        <taxon>Mycobacteriales</taxon>
        <taxon>Nocardiaceae</taxon>
        <taxon>Nocardia</taxon>
    </lineage>
</organism>
<protein>
    <submittedName>
        <fullName evidence="2">Uncharacterized protein</fullName>
    </submittedName>
</protein>
<sequence length="260" mass="27586">MECRGVRAGWGCGRAGRDRGTAPVVASARTRVRLCAFAGVLRATPGGPVSRRVAAGRRRRGEGSWWFVRCGRVVRTAGVLRGPRRGGRERRDPWARRRPRPSARQCLGHAVVAGRGRGRAAAHRRGSIAGSLDLPALRHRRAGFDLAAALRRGPAARGCHPVAVVRSGAVAGRHRGRAAGWTGRVQGAGRARGRAMDSHGRAQEAGRAVGWLLDRSPEVELRLGAGRRRPVGVVAARRVGPAAAAPGASAHRGGRRRSSH</sequence>
<evidence type="ECO:0000256" key="1">
    <source>
        <dbReference type="SAM" id="MobiDB-lite"/>
    </source>
</evidence>
<feature type="region of interest" description="Disordered" evidence="1">
    <location>
        <begin position="238"/>
        <end position="260"/>
    </location>
</feature>
<feature type="compositionally biased region" description="Low complexity" evidence="1">
    <location>
        <begin position="238"/>
        <end position="251"/>
    </location>
</feature>
<name>A0A285LQN5_9NOCA</name>
<dbReference type="EMBL" id="OBEG01000004">
    <property type="protein sequence ID" value="SNY87238.1"/>
    <property type="molecule type" value="Genomic_DNA"/>
</dbReference>
<proteinExistence type="predicted"/>
<gene>
    <name evidence="2" type="ORF">SAMN04244553_4178</name>
</gene>
<reference evidence="2 3" key="1">
    <citation type="submission" date="2017-09" db="EMBL/GenBank/DDBJ databases">
        <authorList>
            <person name="Ehlers B."/>
            <person name="Leendertz F.H."/>
        </authorList>
    </citation>
    <scope>NUCLEOTIDE SEQUENCE [LARGE SCALE GENOMIC DNA]</scope>
    <source>
        <strain evidence="2 3">DSM 45537</strain>
    </source>
</reference>